<dbReference type="PANTHER" id="PTHR45708">
    <property type="entry name" value="ENDOCHITINASE"/>
    <property type="match status" value="1"/>
</dbReference>
<dbReference type="GO" id="GO:0005975">
    <property type="term" value="P:carbohydrate metabolic process"/>
    <property type="evidence" value="ECO:0007669"/>
    <property type="project" value="InterPro"/>
</dbReference>
<evidence type="ECO:0000256" key="2">
    <source>
        <dbReference type="ARBA" id="ARBA00022801"/>
    </source>
</evidence>
<dbReference type="InterPro" id="IPR050542">
    <property type="entry name" value="Glycosyl_Hydrlase18_Chitinase"/>
</dbReference>
<sequence length="474" mass="50210">MYKNLLLLSCFLFSITISSAFNINSRNNLVGFWGQNSASAGGKPYQTQLIDYCDKYDVLNIAFLVKFFGDDTLKSNSSIKLPALNLANLCWNFFPDYPHLMTCPEVGTGVTSCQSKNKIVILSLGGDSAGYGFASNAEAEQFANTLWNMFFEGTDTNYPRPFGSAILDGVDLDLENRIGTQYYGAFVTKFNQLALSGTKKYYITADPQCVFPDASIGPSAGSALSTGLLDFISIQFYNNACGLNSGSAFNYNTWENWILSNSPKTKIFVGAPADTYGAGSGYISERQLEILIQPLMSKQSFGGVMLWDASIAEANIVNATAGTYSNAISTFMKMINPTPTSTTSGTTSSPTSTTSSPTSTTSKPTSTTGKPTTTTGTTTTPATTTGTTKTPTTTTSTTRTPTSTSGTTSTPTTTTDAPTTSTTSTTSDSTSSTTGDSSTTTTSSTTGGEVPSDANSILYPTALFIFFIIINTLI</sequence>
<protein>
    <recommendedName>
        <fullName evidence="1">chitinase</fullName>
        <ecNumber evidence="1">3.2.1.14</ecNumber>
    </recommendedName>
</protein>
<proteinExistence type="inferred from homology"/>
<keyword evidence="3 4" id="KW-0326">Glycosidase</keyword>
<dbReference type="InParanoid" id="D3BNC1"/>
<accession>D3BNC1</accession>
<dbReference type="PANTHER" id="PTHR45708:SF49">
    <property type="entry name" value="ENDOCHITINASE"/>
    <property type="match status" value="1"/>
</dbReference>
<comment type="caution">
    <text evidence="9">The sequence shown here is derived from an EMBL/GenBank/DDBJ whole genome shotgun (WGS) entry which is preliminary data.</text>
</comment>
<organism evidence="9 10">
    <name type="scientific">Heterostelium pallidum (strain ATCC 26659 / Pp 5 / PN500)</name>
    <name type="common">Cellular slime mold</name>
    <name type="synonym">Polysphondylium pallidum</name>
    <dbReference type="NCBI Taxonomy" id="670386"/>
    <lineage>
        <taxon>Eukaryota</taxon>
        <taxon>Amoebozoa</taxon>
        <taxon>Evosea</taxon>
        <taxon>Eumycetozoa</taxon>
        <taxon>Dictyostelia</taxon>
        <taxon>Acytosteliales</taxon>
        <taxon>Acytosteliaceae</taxon>
        <taxon>Heterostelium</taxon>
    </lineage>
</organism>
<gene>
    <name evidence="9" type="ORF">PPL_09532</name>
</gene>
<dbReference type="EMBL" id="ADBJ01000044">
    <property type="protein sequence ID" value="EFA76781.1"/>
    <property type="molecule type" value="Genomic_DNA"/>
</dbReference>
<dbReference type="InterPro" id="IPR001223">
    <property type="entry name" value="Glyco_hydro18_cat"/>
</dbReference>
<feature type="signal peptide" evidence="7">
    <location>
        <begin position="1"/>
        <end position="20"/>
    </location>
</feature>
<dbReference type="GO" id="GO:0008843">
    <property type="term" value="F:endochitinase activity"/>
    <property type="evidence" value="ECO:0007669"/>
    <property type="project" value="UniProtKB-EC"/>
</dbReference>
<dbReference type="InterPro" id="IPR001579">
    <property type="entry name" value="Glyco_hydro_18_chit_AS"/>
</dbReference>
<dbReference type="Gene3D" id="3.20.20.80">
    <property type="entry name" value="Glycosidases"/>
    <property type="match status" value="1"/>
</dbReference>
<evidence type="ECO:0000256" key="5">
    <source>
        <dbReference type="RuleBase" id="RU004453"/>
    </source>
</evidence>
<evidence type="ECO:0000313" key="10">
    <source>
        <dbReference type="Proteomes" id="UP000001396"/>
    </source>
</evidence>
<comment type="similarity">
    <text evidence="5">Belongs to the glycosyl hydrolase 18 family.</text>
</comment>
<dbReference type="GeneID" id="31365007"/>
<evidence type="ECO:0000256" key="7">
    <source>
        <dbReference type="SAM" id="SignalP"/>
    </source>
</evidence>
<evidence type="ECO:0000256" key="6">
    <source>
        <dbReference type="SAM" id="MobiDB-lite"/>
    </source>
</evidence>
<dbReference type="PROSITE" id="PS51910">
    <property type="entry name" value="GH18_2"/>
    <property type="match status" value="1"/>
</dbReference>
<feature type="compositionally biased region" description="Low complexity" evidence="6">
    <location>
        <begin position="339"/>
        <end position="448"/>
    </location>
</feature>
<keyword evidence="10" id="KW-1185">Reference proteome</keyword>
<keyword evidence="7" id="KW-0732">Signal</keyword>
<dbReference type="SUPFAM" id="SSF51445">
    <property type="entry name" value="(Trans)glycosidases"/>
    <property type="match status" value="1"/>
</dbReference>
<dbReference type="Pfam" id="PF00704">
    <property type="entry name" value="Glyco_hydro_18"/>
    <property type="match status" value="1"/>
</dbReference>
<keyword evidence="2 4" id="KW-0378">Hydrolase</keyword>
<evidence type="ECO:0000259" key="8">
    <source>
        <dbReference type="PROSITE" id="PS51910"/>
    </source>
</evidence>
<feature type="region of interest" description="Disordered" evidence="6">
    <location>
        <begin position="339"/>
        <end position="454"/>
    </location>
</feature>
<evidence type="ECO:0000256" key="1">
    <source>
        <dbReference type="ARBA" id="ARBA00012729"/>
    </source>
</evidence>
<feature type="chain" id="PRO_5003042632" description="chitinase" evidence="7">
    <location>
        <begin position="21"/>
        <end position="474"/>
    </location>
</feature>
<dbReference type="Proteomes" id="UP000001396">
    <property type="component" value="Unassembled WGS sequence"/>
</dbReference>
<dbReference type="AlphaFoldDB" id="D3BNC1"/>
<evidence type="ECO:0000313" key="9">
    <source>
        <dbReference type="EMBL" id="EFA76781.1"/>
    </source>
</evidence>
<dbReference type="GO" id="GO:0005576">
    <property type="term" value="C:extracellular region"/>
    <property type="evidence" value="ECO:0007669"/>
    <property type="project" value="TreeGrafter"/>
</dbReference>
<evidence type="ECO:0000256" key="3">
    <source>
        <dbReference type="ARBA" id="ARBA00023295"/>
    </source>
</evidence>
<dbReference type="PROSITE" id="PS01095">
    <property type="entry name" value="GH18_1"/>
    <property type="match status" value="1"/>
</dbReference>
<dbReference type="RefSeq" id="XP_020428913.1">
    <property type="nucleotide sequence ID" value="XM_020580326.1"/>
</dbReference>
<dbReference type="EC" id="3.2.1.14" evidence="1"/>
<reference evidence="9 10" key="1">
    <citation type="journal article" date="2011" name="Genome Res.">
        <title>Phylogeny-wide analysis of social amoeba genomes highlights ancient origins for complex intercellular communication.</title>
        <authorList>
            <person name="Heidel A.J."/>
            <person name="Lawal H.M."/>
            <person name="Felder M."/>
            <person name="Schilde C."/>
            <person name="Helps N.R."/>
            <person name="Tunggal B."/>
            <person name="Rivero F."/>
            <person name="John U."/>
            <person name="Schleicher M."/>
            <person name="Eichinger L."/>
            <person name="Platzer M."/>
            <person name="Noegel A.A."/>
            <person name="Schaap P."/>
            <person name="Gloeckner G."/>
        </authorList>
    </citation>
    <scope>NUCLEOTIDE SEQUENCE [LARGE SCALE GENOMIC DNA]</scope>
    <source>
        <strain evidence="10">ATCC 26659 / Pp 5 / PN500</strain>
    </source>
</reference>
<dbReference type="InterPro" id="IPR017853">
    <property type="entry name" value="GH"/>
</dbReference>
<evidence type="ECO:0000256" key="4">
    <source>
        <dbReference type="RuleBase" id="RU000489"/>
    </source>
</evidence>
<name>D3BNC1_HETP5</name>
<feature type="domain" description="GH18" evidence="8">
    <location>
        <begin position="27"/>
        <end position="327"/>
    </location>
</feature>